<name>A0A2P2JBI6_RHIMU</name>
<accession>A0A2P2JBI6</accession>
<organism evidence="1">
    <name type="scientific">Rhizophora mucronata</name>
    <name type="common">Asiatic mangrove</name>
    <dbReference type="NCBI Taxonomy" id="61149"/>
    <lineage>
        <taxon>Eukaryota</taxon>
        <taxon>Viridiplantae</taxon>
        <taxon>Streptophyta</taxon>
        <taxon>Embryophyta</taxon>
        <taxon>Tracheophyta</taxon>
        <taxon>Spermatophyta</taxon>
        <taxon>Magnoliopsida</taxon>
        <taxon>eudicotyledons</taxon>
        <taxon>Gunneridae</taxon>
        <taxon>Pentapetalae</taxon>
        <taxon>rosids</taxon>
        <taxon>fabids</taxon>
        <taxon>Malpighiales</taxon>
        <taxon>Rhizophoraceae</taxon>
        <taxon>Rhizophora</taxon>
    </lineage>
</organism>
<evidence type="ECO:0000313" key="1">
    <source>
        <dbReference type="EMBL" id="MBW90844.1"/>
    </source>
</evidence>
<dbReference type="AlphaFoldDB" id="A0A2P2JBI6"/>
<protein>
    <submittedName>
        <fullName evidence="1">Uncharacterized protein</fullName>
    </submittedName>
</protein>
<dbReference type="EMBL" id="GGEC01010361">
    <property type="protein sequence ID" value="MBW90844.1"/>
    <property type="molecule type" value="Transcribed_RNA"/>
</dbReference>
<sequence>MSPTKPPKSNLYMAETQLLLIPGDPSYK</sequence>
<proteinExistence type="predicted"/>
<reference evidence="1" key="1">
    <citation type="submission" date="2018-02" db="EMBL/GenBank/DDBJ databases">
        <title>Rhizophora mucronata_Transcriptome.</title>
        <authorList>
            <person name="Meera S.P."/>
            <person name="Sreeshan A."/>
            <person name="Augustine A."/>
        </authorList>
    </citation>
    <scope>NUCLEOTIDE SEQUENCE</scope>
    <source>
        <tissue evidence="1">Leaf</tissue>
    </source>
</reference>